<dbReference type="InterPro" id="IPR036388">
    <property type="entry name" value="WH-like_DNA-bd_sf"/>
</dbReference>
<evidence type="ECO:0000256" key="5">
    <source>
        <dbReference type="ARBA" id="ARBA00022821"/>
    </source>
</evidence>
<dbReference type="Pfam" id="PF23598">
    <property type="entry name" value="LRR_14"/>
    <property type="match status" value="1"/>
</dbReference>
<keyword evidence="3" id="KW-0677">Repeat</keyword>
<keyword evidence="2" id="KW-0433">Leucine-rich repeat</keyword>
<dbReference type="Gene3D" id="1.10.10.10">
    <property type="entry name" value="Winged helix-like DNA-binding domain superfamily/Winged helix DNA-binding domain"/>
    <property type="match status" value="1"/>
</dbReference>
<keyword evidence="5" id="KW-0611">Plant defense</keyword>
<dbReference type="Gene3D" id="1.20.5.4130">
    <property type="match status" value="1"/>
</dbReference>
<keyword evidence="4" id="KW-0547">Nucleotide-binding</keyword>
<dbReference type="InterPro" id="IPR027417">
    <property type="entry name" value="P-loop_NTPase"/>
</dbReference>
<dbReference type="PANTHER" id="PTHR23155">
    <property type="entry name" value="DISEASE RESISTANCE PROTEIN RP"/>
    <property type="match status" value="1"/>
</dbReference>
<protein>
    <recommendedName>
        <fullName evidence="8">AAA+ ATPase domain-containing protein</fullName>
    </recommendedName>
</protein>
<dbReference type="Proteomes" id="UP000243499">
    <property type="component" value="Chromosome 2"/>
</dbReference>
<dbReference type="InterPro" id="IPR058922">
    <property type="entry name" value="WHD_DRP"/>
</dbReference>
<dbReference type="InterPro" id="IPR042197">
    <property type="entry name" value="Apaf_helical"/>
</dbReference>
<evidence type="ECO:0000313" key="9">
    <source>
        <dbReference type="EMBL" id="PVH63692.1"/>
    </source>
</evidence>
<dbReference type="InterPro" id="IPR003593">
    <property type="entry name" value="AAA+_ATPase"/>
</dbReference>
<evidence type="ECO:0000256" key="2">
    <source>
        <dbReference type="ARBA" id="ARBA00022614"/>
    </source>
</evidence>
<evidence type="ECO:0000256" key="7">
    <source>
        <dbReference type="SAM" id="Coils"/>
    </source>
</evidence>
<dbReference type="Gramene" id="PVH63692">
    <property type="protein sequence ID" value="PVH63692"/>
    <property type="gene ID" value="PAHAL_2G086800"/>
</dbReference>
<evidence type="ECO:0000256" key="1">
    <source>
        <dbReference type="ARBA" id="ARBA00008894"/>
    </source>
</evidence>
<dbReference type="InterPro" id="IPR032675">
    <property type="entry name" value="LRR_dom_sf"/>
</dbReference>
<gene>
    <name evidence="9" type="ORF">PAHAL_2G086800</name>
</gene>
<dbReference type="InterPro" id="IPR044974">
    <property type="entry name" value="Disease_R_plants"/>
</dbReference>
<dbReference type="GO" id="GO:0043531">
    <property type="term" value="F:ADP binding"/>
    <property type="evidence" value="ECO:0007669"/>
    <property type="project" value="InterPro"/>
</dbReference>
<comment type="similarity">
    <text evidence="1">Belongs to the disease resistance NB-LRR family.</text>
</comment>
<dbReference type="GO" id="GO:0009626">
    <property type="term" value="P:plant-type hypersensitive response"/>
    <property type="evidence" value="ECO:0007669"/>
    <property type="project" value="UniProtKB-ARBA"/>
</dbReference>
<dbReference type="GO" id="GO:0042742">
    <property type="term" value="P:defense response to bacterium"/>
    <property type="evidence" value="ECO:0007669"/>
    <property type="project" value="UniProtKB-ARBA"/>
</dbReference>
<reference evidence="9" key="1">
    <citation type="submission" date="2018-04" db="EMBL/GenBank/DDBJ databases">
        <title>WGS assembly of Panicum hallii.</title>
        <authorList>
            <person name="Lovell J."/>
            <person name="Jenkins J."/>
            <person name="Lowry D."/>
            <person name="Mamidi S."/>
            <person name="Sreedasyam A."/>
            <person name="Weng X."/>
            <person name="Barry K."/>
            <person name="Bonette J."/>
            <person name="Campitelli B."/>
            <person name="Daum C."/>
            <person name="Gordon S."/>
            <person name="Gould B."/>
            <person name="Lipzen A."/>
            <person name="Macqueen A."/>
            <person name="Palacio-Mejia J."/>
            <person name="Plott C."/>
            <person name="Shakirov E."/>
            <person name="Shu S."/>
            <person name="Yoshinaga Y."/>
            <person name="Zane M."/>
            <person name="Rokhsar D."/>
            <person name="Grimwood J."/>
            <person name="Schmutz J."/>
            <person name="Juenger T."/>
        </authorList>
    </citation>
    <scope>NUCLEOTIDE SEQUENCE [LARGE SCALE GENOMIC DNA]</scope>
    <source>
        <strain evidence="9">FIL2</strain>
    </source>
</reference>
<sequence length="934" mass="105559">MDIATGAMNTLLLKLAELVVGEYNLQKGVKEEIKELEKELTSMCAALRRVSEVPPDQLDEQVKIWASDVRELSYDIEDAVDTFMLQGIGHEPNMPFSLKGFIDMVNNLFKKAVTNYQIHNVIKDIMHQVKMVNERRKRYKVDEVPNRPIVETIDPRLEGMYRKATELVGIGGPKNELAKRLLEQEGLSRQQSIIISIVGSGGLGKTTLANSLLQDLKAQFDCHFFVSVSFSPDIKKIFKNILVQLDENKYGHIDESWEIKLLIDRIIEFLKNRRCLCVIDDLWKELPWDAIKLALQDGNRGSKIIITTRNKAIAEHVGGAIYELKPLSSDDSRELFYKRIFVSVDDCPADFSNVTEKILKKCGGVPLAIITTASLLATKPRCSVDWEKVNNFIGSGSENSPHVDKMNTILRLSYNDLPFHLKICLLSMSKYPEDQVIGKDVLVWSWIAEGFITPAGSSLQETAEGYFNELINRSLIQPVHRKDPFYVFGEMEVYACQLHDMVLELIIKLSAEEGFITTLLSHGEEAGASSLHQREIIRRLSLHNSSNTNASINERKLLSKVRSLYVFGHADLVMPSLSGFRALRVLQLEGCSDLDNNHLQDLNKLCLLKFLRLQGLKVTELPESIGKLESLETLDIRGFIKKPRDIRGNWGVIMLPLSFGKLGKLVRLHAESVELPDGVALENMKSLRELVDIRPTLHAMAEIGKLRELKVLELFIKEEPESSSTGNSNELVRTCLQKCPSSLQVLVLRTSISYSLDFMAQIPPGLQTYKSDGYFMAFPRWIDPTLSYLTILSIVLWCVRVQPEHLDKLAGLPSLRFLRIHALLPPDEQEKLVIHSSPSSFPCLTDLRISCPLMFLKFQPGAMRKLHRLCLSFHAGVTNDHFLTNTFDYGFENLPSLQHVVVELVGDEHPEADDAIRTTINDHPNHPSLDFSYA</sequence>
<dbReference type="Pfam" id="PF18052">
    <property type="entry name" value="Rx_N"/>
    <property type="match status" value="1"/>
</dbReference>
<evidence type="ECO:0000256" key="4">
    <source>
        <dbReference type="ARBA" id="ARBA00022741"/>
    </source>
</evidence>
<dbReference type="FunFam" id="1.10.10.10:FF:000322">
    <property type="entry name" value="Probable disease resistance protein At1g63360"/>
    <property type="match status" value="1"/>
</dbReference>
<dbReference type="InterPro" id="IPR055414">
    <property type="entry name" value="LRR_R13L4/SHOC2-like"/>
</dbReference>
<dbReference type="Gene3D" id="1.10.8.430">
    <property type="entry name" value="Helical domain of apoptotic protease-activating factors"/>
    <property type="match status" value="1"/>
</dbReference>
<dbReference type="InterPro" id="IPR038005">
    <property type="entry name" value="RX-like_CC"/>
</dbReference>
<name>A0A2T8KNG9_9POAL</name>
<dbReference type="PANTHER" id="PTHR23155:SF1201">
    <property type="entry name" value="OS02G0301800 PROTEIN"/>
    <property type="match status" value="1"/>
</dbReference>
<dbReference type="AlphaFoldDB" id="A0A2T8KNG9"/>
<feature type="coiled-coil region" evidence="7">
    <location>
        <begin position="26"/>
        <end position="53"/>
    </location>
</feature>
<keyword evidence="6 7" id="KW-0175">Coiled coil</keyword>
<dbReference type="FunFam" id="3.40.50.300:FF:001091">
    <property type="entry name" value="Probable disease resistance protein At1g61300"/>
    <property type="match status" value="1"/>
</dbReference>
<proteinExistence type="inferred from homology"/>
<organism evidence="9">
    <name type="scientific">Panicum hallii</name>
    <dbReference type="NCBI Taxonomy" id="206008"/>
    <lineage>
        <taxon>Eukaryota</taxon>
        <taxon>Viridiplantae</taxon>
        <taxon>Streptophyta</taxon>
        <taxon>Embryophyta</taxon>
        <taxon>Tracheophyta</taxon>
        <taxon>Spermatophyta</taxon>
        <taxon>Magnoliopsida</taxon>
        <taxon>Liliopsida</taxon>
        <taxon>Poales</taxon>
        <taxon>Poaceae</taxon>
        <taxon>PACMAD clade</taxon>
        <taxon>Panicoideae</taxon>
        <taxon>Panicodae</taxon>
        <taxon>Paniceae</taxon>
        <taxon>Panicinae</taxon>
        <taxon>Panicum</taxon>
        <taxon>Panicum sect. Panicum</taxon>
    </lineage>
</organism>
<dbReference type="Pfam" id="PF00931">
    <property type="entry name" value="NB-ARC"/>
    <property type="match status" value="1"/>
</dbReference>
<dbReference type="SUPFAM" id="SSF52540">
    <property type="entry name" value="P-loop containing nucleoside triphosphate hydrolases"/>
    <property type="match status" value="1"/>
</dbReference>
<dbReference type="InterPro" id="IPR002182">
    <property type="entry name" value="NB-ARC"/>
</dbReference>
<dbReference type="SMART" id="SM00382">
    <property type="entry name" value="AAA"/>
    <property type="match status" value="1"/>
</dbReference>
<dbReference type="Pfam" id="PF23559">
    <property type="entry name" value="WHD_DRP"/>
    <property type="match status" value="1"/>
</dbReference>
<dbReference type="PRINTS" id="PR00364">
    <property type="entry name" value="DISEASERSIST"/>
</dbReference>
<dbReference type="Gene3D" id="3.80.10.10">
    <property type="entry name" value="Ribonuclease Inhibitor"/>
    <property type="match status" value="1"/>
</dbReference>
<accession>A0A2T8KNG9</accession>
<dbReference type="EMBL" id="CM008047">
    <property type="protein sequence ID" value="PVH63692.1"/>
    <property type="molecule type" value="Genomic_DNA"/>
</dbReference>
<dbReference type="GO" id="GO:0002758">
    <property type="term" value="P:innate immune response-activating signaling pathway"/>
    <property type="evidence" value="ECO:0007669"/>
    <property type="project" value="UniProtKB-ARBA"/>
</dbReference>
<evidence type="ECO:0000256" key="6">
    <source>
        <dbReference type="ARBA" id="ARBA00023054"/>
    </source>
</evidence>
<dbReference type="SUPFAM" id="SSF52047">
    <property type="entry name" value="RNI-like"/>
    <property type="match status" value="1"/>
</dbReference>
<dbReference type="Gene3D" id="3.40.50.300">
    <property type="entry name" value="P-loop containing nucleotide triphosphate hydrolases"/>
    <property type="match status" value="1"/>
</dbReference>
<dbReference type="InterPro" id="IPR041118">
    <property type="entry name" value="Rx_N"/>
</dbReference>
<dbReference type="CDD" id="cd14798">
    <property type="entry name" value="RX-CC_like"/>
    <property type="match status" value="1"/>
</dbReference>
<evidence type="ECO:0000256" key="3">
    <source>
        <dbReference type="ARBA" id="ARBA00022737"/>
    </source>
</evidence>
<feature type="domain" description="AAA+ ATPase" evidence="8">
    <location>
        <begin position="191"/>
        <end position="346"/>
    </location>
</feature>
<evidence type="ECO:0000259" key="8">
    <source>
        <dbReference type="SMART" id="SM00382"/>
    </source>
</evidence>